<feature type="compositionally biased region" description="Low complexity" evidence="1">
    <location>
        <begin position="24"/>
        <end position="34"/>
    </location>
</feature>
<organism evidence="2 3">
    <name type="scientific">Cerrena zonata</name>
    <dbReference type="NCBI Taxonomy" id="2478898"/>
    <lineage>
        <taxon>Eukaryota</taxon>
        <taxon>Fungi</taxon>
        <taxon>Dikarya</taxon>
        <taxon>Basidiomycota</taxon>
        <taxon>Agaricomycotina</taxon>
        <taxon>Agaricomycetes</taxon>
        <taxon>Polyporales</taxon>
        <taxon>Cerrenaceae</taxon>
        <taxon>Cerrena</taxon>
    </lineage>
</organism>
<feature type="compositionally biased region" description="Pro residues" evidence="1">
    <location>
        <begin position="539"/>
        <end position="574"/>
    </location>
</feature>
<sequence length="632" mass="66751">MTKLIPFLCKNGYPHVSKGEESGQEISSSSQLQIPTSNGLEPGSALSKLLDSAMANAAKESTPELEPRSSNASPVNWERKPTGFGKANDLDSLSPDKISQLLGETADEVEPEWDTADLTGEELKINMGQTVEDFERWKMSMRNEERKKNGELEDNSSETTQSTGNAGNEVDNFFSFVKPKSENSNKSSRNTSVSTPVNANNETTTKSSRFSSFFNTPVSETPSQPKEQPQNQKLLFGSRFFSASSTPGAAQAAPATAPGPAPAPAAAQVPPSIKSTLSGANTNVSLPEQNPVASPFNQHPGLVISQSLPHPPPGLPHGPPGLPQAPQNISQGIPIGGNANDSFFLSLLNKKEANASQTGTPHASSASLMNTLQGHSSKGSVQQSPVITGNATPVQPSALSSKEQIPGVFQGPPQQSPLIQHTKVQHQSRRQSTQSDASYGSENHQPNQPIPPPWFREFGPNGPIPINAHSGPNGFPGGPMPPQQKGELNMGGPPPGMSGPSASHMQFQGPPPGMFPPGFMPPPGMQMPPGQFPIQNGPPNGPPPNGPPPNGPPPNGPPPNGPPPNGPHFAPPPNGQSFGFPPGVPPPGIPIQQMGPQHQQFHMMQQQQHNQQPPLLERAIVLSRFLKEVTSS</sequence>
<dbReference type="Proteomes" id="UP001385951">
    <property type="component" value="Unassembled WGS sequence"/>
</dbReference>
<evidence type="ECO:0000256" key="1">
    <source>
        <dbReference type="SAM" id="MobiDB-lite"/>
    </source>
</evidence>
<name>A0AAW0FNU5_9APHY</name>
<feature type="compositionally biased region" description="Pro residues" evidence="1">
    <location>
        <begin position="309"/>
        <end position="323"/>
    </location>
</feature>
<evidence type="ECO:0000313" key="2">
    <source>
        <dbReference type="EMBL" id="KAK7680689.1"/>
    </source>
</evidence>
<reference evidence="2 3" key="1">
    <citation type="submission" date="2022-09" db="EMBL/GenBank/DDBJ databases">
        <authorList>
            <person name="Palmer J.M."/>
        </authorList>
    </citation>
    <scope>NUCLEOTIDE SEQUENCE [LARGE SCALE GENOMIC DNA]</scope>
    <source>
        <strain evidence="2 3">DSM 7382</strain>
    </source>
</reference>
<feature type="compositionally biased region" description="Polar residues" evidence="1">
    <location>
        <begin position="430"/>
        <end position="447"/>
    </location>
</feature>
<feature type="compositionally biased region" description="Low complexity" evidence="1">
    <location>
        <begin position="203"/>
        <end position="216"/>
    </location>
</feature>
<comment type="caution">
    <text evidence="2">The sequence shown here is derived from an EMBL/GenBank/DDBJ whole genome shotgun (WGS) entry which is preliminary data.</text>
</comment>
<evidence type="ECO:0000313" key="3">
    <source>
        <dbReference type="Proteomes" id="UP001385951"/>
    </source>
</evidence>
<dbReference type="AlphaFoldDB" id="A0AAW0FNU5"/>
<proteinExistence type="predicted"/>
<feature type="compositionally biased region" description="Low complexity" evidence="1">
    <location>
        <begin position="527"/>
        <end position="538"/>
    </location>
</feature>
<protein>
    <submittedName>
        <fullName evidence="2">Uncharacterized protein</fullName>
    </submittedName>
</protein>
<feature type="compositionally biased region" description="Basic and acidic residues" evidence="1">
    <location>
        <begin position="133"/>
        <end position="151"/>
    </location>
</feature>
<feature type="compositionally biased region" description="Low complexity" evidence="1">
    <location>
        <begin position="590"/>
        <end position="614"/>
    </location>
</feature>
<feature type="compositionally biased region" description="Acidic residues" evidence="1">
    <location>
        <begin position="105"/>
        <end position="115"/>
    </location>
</feature>
<feature type="compositionally biased region" description="Polar residues" evidence="1">
    <location>
        <begin position="182"/>
        <end position="202"/>
    </location>
</feature>
<feature type="compositionally biased region" description="Polar residues" evidence="1">
    <location>
        <begin position="157"/>
        <end position="166"/>
    </location>
</feature>
<dbReference type="EMBL" id="JASBNA010000047">
    <property type="protein sequence ID" value="KAK7680689.1"/>
    <property type="molecule type" value="Genomic_DNA"/>
</dbReference>
<feature type="region of interest" description="Disordered" evidence="1">
    <location>
        <begin position="353"/>
        <end position="614"/>
    </location>
</feature>
<feature type="compositionally biased region" description="Polar residues" evidence="1">
    <location>
        <begin position="273"/>
        <end position="297"/>
    </location>
</feature>
<feature type="compositionally biased region" description="Polar residues" evidence="1">
    <location>
        <begin position="217"/>
        <end position="233"/>
    </location>
</feature>
<gene>
    <name evidence="2" type="ORF">QCA50_016257</name>
</gene>
<keyword evidence="3" id="KW-1185">Reference proteome</keyword>
<feature type="compositionally biased region" description="Low complexity" evidence="1">
    <location>
        <begin position="498"/>
        <end position="508"/>
    </location>
</feature>
<accession>A0AAW0FNU5</accession>
<feature type="compositionally biased region" description="Pro residues" evidence="1">
    <location>
        <begin position="509"/>
        <end position="526"/>
    </location>
</feature>
<feature type="compositionally biased region" description="Low complexity" evidence="1">
    <location>
        <begin position="242"/>
        <end position="256"/>
    </location>
</feature>
<feature type="compositionally biased region" description="Polar residues" evidence="1">
    <location>
        <begin position="354"/>
        <end position="403"/>
    </location>
</feature>
<feature type="region of interest" description="Disordered" evidence="1">
    <location>
        <begin position="13"/>
        <end position="336"/>
    </location>
</feature>